<keyword evidence="1" id="KW-1133">Transmembrane helix</keyword>
<dbReference type="EMBL" id="RQXV01000012">
    <property type="protein sequence ID" value="RRC97331.1"/>
    <property type="molecule type" value="Genomic_DNA"/>
</dbReference>
<dbReference type="Proteomes" id="UP000267535">
    <property type="component" value="Unassembled WGS sequence"/>
</dbReference>
<evidence type="ECO:0000259" key="2">
    <source>
        <dbReference type="Pfam" id="PF14341"/>
    </source>
</evidence>
<protein>
    <recommendedName>
        <fullName evidence="2">Type 4 fimbrial biogenesis protein PilX N-terminal domain-containing protein</fullName>
    </recommendedName>
</protein>
<comment type="caution">
    <text evidence="3">The sequence shown here is derived from an EMBL/GenBank/DDBJ whole genome shotgun (WGS) entry which is preliminary data.</text>
</comment>
<keyword evidence="1" id="KW-0472">Membrane</keyword>
<keyword evidence="1" id="KW-0812">Transmembrane</keyword>
<feature type="transmembrane region" description="Helical" evidence="1">
    <location>
        <begin position="20"/>
        <end position="40"/>
    </location>
</feature>
<organism evidence="3 4">
    <name type="scientific">Amphritea balenae</name>
    <dbReference type="NCBI Taxonomy" id="452629"/>
    <lineage>
        <taxon>Bacteria</taxon>
        <taxon>Pseudomonadati</taxon>
        <taxon>Pseudomonadota</taxon>
        <taxon>Gammaproteobacteria</taxon>
        <taxon>Oceanospirillales</taxon>
        <taxon>Oceanospirillaceae</taxon>
        <taxon>Amphritea</taxon>
    </lineage>
</organism>
<dbReference type="RefSeq" id="WP_124927501.1">
    <property type="nucleotide sequence ID" value="NZ_BMOH01000009.1"/>
</dbReference>
<reference evidence="3 4" key="1">
    <citation type="submission" date="2018-11" db="EMBL/GenBank/DDBJ databases">
        <title>The draft genome sequence of Amphritea balenae JAMM 1525T.</title>
        <authorList>
            <person name="Fang Z."/>
            <person name="Zhang Y."/>
            <person name="Han X."/>
        </authorList>
    </citation>
    <scope>NUCLEOTIDE SEQUENCE [LARGE SCALE GENOMIC DNA]</scope>
    <source>
        <strain evidence="3 4">JAMM 1525</strain>
    </source>
</reference>
<gene>
    <name evidence="3" type="ORF">EHS89_17640</name>
</gene>
<evidence type="ECO:0000313" key="3">
    <source>
        <dbReference type="EMBL" id="RRC97331.1"/>
    </source>
</evidence>
<proteinExistence type="predicted"/>
<accession>A0A3P1SJ60</accession>
<evidence type="ECO:0000256" key="1">
    <source>
        <dbReference type="SAM" id="Phobius"/>
    </source>
</evidence>
<sequence length="180" mass="19282">MSGVNKITALASQSPEQRGTVLMIALVIVLAMGITAASALQNITLQERMAGNMQDKSIAFHAAEDALIVVENWILNNSAATAVYTKKRPAVLSAYDGIANAEKGKKPLTEQDILDSTQFVNWLAHAYDATDFSELAGNDLLDQQVKVTVELLSPSEYLILAYSSGASGNTEVILRSVVVK</sequence>
<dbReference type="Pfam" id="PF14341">
    <property type="entry name" value="PilX_N"/>
    <property type="match status" value="1"/>
</dbReference>
<feature type="domain" description="Type 4 fimbrial biogenesis protein PilX N-terminal" evidence="2">
    <location>
        <begin position="18"/>
        <end position="64"/>
    </location>
</feature>
<dbReference type="InterPro" id="IPR025746">
    <property type="entry name" value="PilX_N_dom"/>
</dbReference>
<name>A0A3P1SJ60_9GAMM</name>
<evidence type="ECO:0000313" key="4">
    <source>
        <dbReference type="Proteomes" id="UP000267535"/>
    </source>
</evidence>
<dbReference type="AlphaFoldDB" id="A0A3P1SJ60"/>
<dbReference type="OrthoDB" id="5298746at2"/>
<keyword evidence="4" id="KW-1185">Reference proteome</keyword>